<gene>
    <name evidence="1" type="ORF">SAMN05421732_104191</name>
</gene>
<keyword evidence="1" id="KW-0436">Ligase</keyword>
<keyword evidence="2" id="KW-1185">Reference proteome</keyword>
<proteinExistence type="predicted"/>
<dbReference type="InterPro" id="IPR009097">
    <property type="entry name" value="Cyclic_Pdiesterase"/>
</dbReference>
<reference evidence="2" key="1">
    <citation type="submission" date="2016-09" db="EMBL/GenBank/DDBJ databases">
        <authorList>
            <person name="Varghese N."/>
            <person name="Submissions S."/>
        </authorList>
    </citation>
    <scope>NUCLEOTIDE SEQUENCE [LARGE SCALE GENOMIC DNA]</scope>
    <source>
        <strain evidence="2">ANC 4667</strain>
    </source>
</reference>
<dbReference type="Proteomes" id="UP000243468">
    <property type="component" value="Unassembled WGS sequence"/>
</dbReference>
<dbReference type="AlphaFoldDB" id="A0A1G6K6N9"/>
<sequence>MPVVPTLAQDYPEWHKGRTDYSLWYLEIQQPELLHYLHHLRQHFSDLLYAPNTRQFHITLFICGFLTAHPQVWDDDFSHQQLQQQIEILRPQQRSSFKLKSGRLNSFESALFIEIEDIEGSLAEIRQQLYACSEEVAPLQYCPHITLGLYKDTINSDAVFERMQHISQQQFEFQNRQLTFGTYHAQTLQGPLTPYHQFILGDA</sequence>
<evidence type="ECO:0000313" key="1">
    <source>
        <dbReference type="EMBL" id="SDC26624.1"/>
    </source>
</evidence>
<dbReference type="Pfam" id="PF13563">
    <property type="entry name" value="2_5_RNA_ligase2"/>
    <property type="match status" value="1"/>
</dbReference>
<dbReference type="EMBL" id="FMYO01000004">
    <property type="protein sequence ID" value="SDC26624.1"/>
    <property type="molecule type" value="Genomic_DNA"/>
</dbReference>
<dbReference type="SUPFAM" id="SSF55144">
    <property type="entry name" value="LigT-like"/>
    <property type="match status" value="1"/>
</dbReference>
<dbReference type="GO" id="GO:0016874">
    <property type="term" value="F:ligase activity"/>
    <property type="evidence" value="ECO:0007669"/>
    <property type="project" value="UniProtKB-KW"/>
</dbReference>
<dbReference type="STRING" id="1226327.SAMN05421732_104191"/>
<name>A0A1G6K6N9_9GAMM</name>
<dbReference type="OrthoDB" id="5540889at2"/>
<protein>
    <submittedName>
        <fullName evidence="1">2'-5' RNA ligase superfamily protein</fullName>
    </submittedName>
</protein>
<accession>A0A1G6K6N9</accession>
<dbReference type="Gene3D" id="3.90.1140.10">
    <property type="entry name" value="Cyclic phosphodiesterase"/>
    <property type="match status" value="1"/>
</dbReference>
<organism evidence="1 2">
    <name type="scientific">Acinetobacter kookii</name>
    <dbReference type="NCBI Taxonomy" id="1226327"/>
    <lineage>
        <taxon>Bacteria</taxon>
        <taxon>Pseudomonadati</taxon>
        <taxon>Pseudomonadota</taxon>
        <taxon>Gammaproteobacteria</taxon>
        <taxon>Moraxellales</taxon>
        <taxon>Moraxellaceae</taxon>
        <taxon>Acinetobacter</taxon>
    </lineage>
</organism>
<evidence type="ECO:0000313" key="2">
    <source>
        <dbReference type="Proteomes" id="UP000243468"/>
    </source>
</evidence>